<keyword evidence="2" id="KW-0224">Dipeptidase</keyword>
<dbReference type="Pfam" id="PF01546">
    <property type="entry name" value="Peptidase_M20"/>
    <property type="match status" value="1"/>
</dbReference>
<dbReference type="GO" id="GO:0070573">
    <property type="term" value="F:metallodipeptidase activity"/>
    <property type="evidence" value="ECO:0007669"/>
    <property type="project" value="TreeGrafter"/>
</dbReference>
<dbReference type="GO" id="GO:0005829">
    <property type="term" value="C:cytosol"/>
    <property type="evidence" value="ECO:0007669"/>
    <property type="project" value="TreeGrafter"/>
</dbReference>
<dbReference type="PANTHER" id="PTHR43501">
    <property type="entry name" value="CYTOSOL NON-SPECIFIC DIPEPTIDASE"/>
    <property type="match status" value="1"/>
</dbReference>
<organism evidence="2 3">
    <name type="scientific">Malaciobacter pacificus</name>
    <dbReference type="NCBI Taxonomy" id="1080223"/>
    <lineage>
        <taxon>Bacteria</taxon>
        <taxon>Pseudomonadati</taxon>
        <taxon>Campylobacterota</taxon>
        <taxon>Epsilonproteobacteria</taxon>
        <taxon>Campylobacterales</taxon>
        <taxon>Arcobacteraceae</taxon>
        <taxon>Malaciobacter</taxon>
    </lineage>
</organism>
<dbReference type="AlphaFoldDB" id="A0A5C2HAX4"/>
<protein>
    <submittedName>
        <fullName evidence="2">Peptidase D</fullName>
        <ecNumber evidence="2">3.4.13.18</ecNumber>
    </submittedName>
</protein>
<dbReference type="GO" id="GO:0006508">
    <property type="term" value="P:proteolysis"/>
    <property type="evidence" value="ECO:0007669"/>
    <property type="project" value="InterPro"/>
</dbReference>
<keyword evidence="2" id="KW-0645">Protease</keyword>
<dbReference type="PANTHER" id="PTHR43501:SF1">
    <property type="entry name" value="CYTOSOL NON-SPECIFIC DIPEPTIDASE"/>
    <property type="match status" value="1"/>
</dbReference>
<dbReference type="InterPro" id="IPR001160">
    <property type="entry name" value="Peptidase_M20C"/>
</dbReference>
<keyword evidence="3" id="KW-1185">Reference proteome</keyword>
<name>A0A5C2HAX4_9BACT</name>
<reference evidence="2 3" key="3">
    <citation type="submission" date="2019-09" db="EMBL/GenBank/DDBJ databases">
        <title>Taxonomic note: a critical rebuttal of the proposed division of the genus Arcobacter into six genera, emended descriptions of Arcobacter anaerophilus and the genus Arcobacter, and an assessment of genus-level boundaries for Epsilonproteobacteria using in silico genomic comparator tools.</title>
        <authorList>
            <person name="On S.L.W."/>
            <person name="Miller W.G."/>
            <person name="Biggs P."/>
            <person name="Cornelius A."/>
            <person name="Vandamme P."/>
        </authorList>
    </citation>
    <scope>NUCLEOTIDE SEQUENCE [LARGE SCALE GENOMIC DNA]</scope>
    <source>
        <strain evidence="2 3">LMG 26638</strain>
    </source>
</reference>
<keyword evidence="1 2" id="KW-0378">Hydrolase</keyword>
<dbReference type="OrthoDB" id="9773892at2"/>
<dbReference type="Gene3D" id="3.40.630.10">
    <property type="entry name" value="Zn peptidases"/>
    <property type="match status" value="2"/>
</dbReference>
<dbReference type="SUPFAM" id="SSF53187">
    <property type="entry name" value="Zn-dependent exopeptidases"/>
    <property type="match status" value="1"/>
</dbReference>
<dbReference type="RefSeq" id="WP_130233606.1">
    <property type="nucleotide sequence ID" value="NZ_BMEF01000046.1"/>
</dbReference>
<evidence type="ECO:0000313" key="3">
    <source>
        <dbReference type="Proteomes" id="UP000322726"/>
    </source>
</evidence>
<reference evidence="3" key="2">
    <citation type="submission" date="2019-09" db="EMBL/GenBank/DDBJ databases">
        <title>Complete genome sequencing of four Arcobacter species reveals a diverse suite of mobile elements.</title>
        <authorList>
            <person name="On S.L.W."/>
            <person name="Miller W.G."/>
            <person name="Biggs P."/>
            <person name="Cornelius A."/>
            <person name="Vandamme P."/>
        </authorList>
    </citation>
    <scope>NUCLEOTIDE SEQUENCE [LARGE SCALE GENOMIC DNA]</scope>
    <source>
        <strain evidence="3">LMG 26638</strain>
    </source>
</reference>
<reference evidence="2 3" key="1">
    <citation type="submission" date="2019-09" db="EMBL/GenBank/DDBJ databases">
        <title>Complete genome sequencing of four Arcobacter species reveals a diverse suite of mobile elements.</title>
        <authorList>
            <person name="Miller W.G."/>
            <person name="Yee E."/>
            <person name="Bono J.L."/>
        </authorList>
    </citation>
    <scope>NUCLEOTIDE SEQUENCE [LARGE SCALE GENOMIC DNA]</scope>
    <source>
        <strain evidence="2 3">LMG 26638</strain>
    </source>
</reference>
<dbReference type="EMBL" id="CP035928">
    <property type="protein sequence ID" value="QEP34675.1"/>
    <property type="molecule type" value="Genomic_DNA"/>
</dbReference>
<dbReference type="EC" id="3.4.13.18" evidence="2"/>
<sequence length="431" mass="48395">MKTIIEIFKTITSIPRCSRTHEPFISYMENLSKELGYLCLTDKYNNILCKKENSNANLVFQSHYDIVCLDDGCIPTIIQEDEDTLRADNTTLGADNGIGCAYMIKLMYEQYDGEFLFTSDEEIGLIGANNLDIELNAKYMLNLDSEEEGEICIGCAGGVDIFGINSNKKIIPNNDNLDLYEISISKLQGGHSGVDIDKNIPNGIKLVAQAIKECGGKLLDINGGERINSIPVNVKAIIATNTPPTLTHENMEIKKIDTKSEHLNIWDDGIIDFIYEFNNGLRSMNTELNVVQDSINLAIIKTNLDNIKIELSARSMANENLKVLKEETIELLEKYNFTVTTDGKYPAWKPDINEFTNSVLKIYKEFNKNASLEAIHAGLECAIFKDKYPHIKIASIGPTIKFPHSRKEQVSISSVENVFQIVKKIAEEYRN</sequence>
<dbReference type="PRINTS" id="PR00934">
    <property type="entry name" value="XHISDIPTASE"/>
</dbReference>
<dbReference type="FunFam" id="3.40.630.10:FF:000018">
    <property type="entry name" value="Aminoacyl-histidine dipeptidase PepD"/>
    <property type="match status" value="1"/>
</dbReference>
<dbReference type="Proteomes" id="UP000322726">
    <property type="component" value="Chromosome"/>
</dbReference>
<accession>A0A5C2HAX4</accession>
<evidence type="ECO:0000313" key="2">
    <source>
        <dbReference type="EMBL" id="QEP34675.1"/>
    </source>
</evidence>
<gene>
    <name evidence="2" type="primary">pepD</name>
    <name evidence="2" type="ORF">APAC_1569</name>
</gene>
<dbReference type="KEGG" id="apai:APAC_1569"/>
<proteinExistence type="predicted"/>
<dbReference type="InterPro" id="IPR002933">
    <property type="entry name" value="Peptidase_M20"/>
</dbReference>
<evidence type="ECO:0000256" key="1">
    <source>
        <dbReference type="ARBA" id="ARBA00022801"/>
    </source>
</evidence>